<accession>A0A976R8R1</accession>
<feature type="compositionally biased region" description="Polar residues" evidence="1">
    <location>
        <begin position="7"/>
        <end position="17"/>
    </location>
</feature>
<feature type="compositionally biased region" description="Low complexity" evidence="1">
    <location>
        <begin position="90"/>
        <end position="108"/>
    </location>
</feature>
<feature type="region of interest" description="Disordered" evidence="1">
    <location>
        <begin position="53"/>
        <end position="125"/>
    </location>
</feature>
<name>A0A976R8R1_9VIRU</name>
<protein>
    <submittedName>
        <fullName evidence="2">ORF3</fullName>
    </submittedName>
</protein>
<sequence>MYLSILLNRSETGSGNPTPRGWWPILDNQTNMNGQSMVNILKKPGKGLQNLLKKWQGPSRHSRVCRRKGQRKLKLRGRKRRHATSKHTDTSSTESSEYSTDSAAFSSSDDSDCDGWEREPLLTPSQSMNWTQFINKLCSGSPVDPATLSPNKE</sequence>
<feature type="compositionally biased region" description="Basic residues" evidence="1">
    <location>
        <begin position="60"/>
        <end position="85"/>
    </location>
</feature>
<evidence type="ECO:0000256" key="1">
    <source>
        <dbReference type="SAM" id="MobiDB-lite"/>
    </source>
</evidence>
<reference evidence="2" key="1">
    <citation type="submission" date="2022-02" db="EMBL/GenBank/DDBJ databases">
        <title>Towards deciphering the DNA virus diversity associated with rodent species in the families Cricetidae and Heteromyidae.</title>
        <authorList>
            <person name="Lund M."/>
            <person name="Larsen B.B."/>
            <person name="Gryseels S."/>
            <person name="Kraberger S."/>
            <person name="Rowsey D.M."/>
            <person name="Steger L."/>
            <person name="Yule K.M."/>
            <person name="Upham N.S."/>
            <person name="Worobey M."/>
            <person name="Van Doorslaer K."/>
            <person name="Varsani A."/>
        </authorList>
    </citation>
    <scope>NUCLEOTIDE SEQUENCE</scope>
    <source>
        <strain evidence="2">NeonRodL3_715</strain>
    </source>
</reference>
<organism evidence="2">
    <name type="scientific">Myodefec virus RodL3_715</name>
    <dbReference type="NCBI Taxonomy" id="2929220"/>
    <lineage>
        <taxon>Viruses</taxon>
        <taxon>Monodnaviria</taxon>
        <taxon>Shotokuvirae</taxon>
        <taxon>Commensaviricota</taxon>
        <taxon>Cardeaviricetes</taxon>
        <taxon>Sanitavirales</taxon>
        <taxon>Anelloviridae</taxon>
    </lineage>
</organism>
<feature type="region of interest" description="Disordered" evidence="1">
    <location>
        <begin position="1"/>
        <end position="22"/>
    </location>
</feature>
<evidence type="ECO:0000313" key="2">
    <source>
        <dbReference type="EMBL" id="UPW41518.1"/>
    </source>
</evidence>
<proteinExistence type="predicted"/>
<dbReference type="EMBL" id="OM869616">
    <property type="protein sequence ID" value="UPW41518.1"/>
    <property type="molecule type" value="Genomic_DNA"/>
</dbReference>